<dbReference type="PANTHER" id="PTHR12646">
    <property type="entry name" value="NOT56 - RELATED"/>
    <property type="match status" value="1"/>
</dbReference>
<gene>
    <name evidence="3" type="ORF">M0813_15294</name>
</gene>
<feature type="transmembrane region" description="Helical" evidence="2">
    <location>
        <begin position="877"/>
        <end position="902"/>
    </location>
</feature>
<feature type="transmembrane region" description="Helical" evidence="2">
    <location>
        <begin position="851"/>
        <end position="871"/>
    </location>
</feature>
<feature type="transmembrane region" description="Helical" evidence="2">
    <location>
        <begin position="813"/>
        <end position="831"/>
    </location>
</feature>
<feature type="transmembrane region" description="Helical" evidence="2">
    <location>
        <begin position="676"/>
        <end position="694"/>
    </location>
</feature>
<dbReference type="Proteomes" id="UP001150062">
    <property type="component" value="Unassembled WGS sequence"/>
</dbReference>
<name>A0ABQ8Z2U9_9EUKA</name>
<dbReference type="Pfam" id="PF05208">
    <property type="entry name" value="ALG3"/>
    <property type="match status" value="1"/>
</dbReference>
<evidence type="ECO:0000313" key="3">
    <source>
        <dbReference type="EMBL" id="KAJ6251206.1"/>
    </source>
</evidence>
<sequence>MRLNGLLFEQSLLAWDHKKKILIVSITNTNNNHLIAVCSKDGIINFYKAVGCPNLYPYWTHLYYGKLTLDKGTVIKSCELSKDYFSLFVFQSNPLKNKNFKLKIYNLYRIINVNNRKNYFNDYPDINSKISKLGFEIVLPLDNFNIIWSTSKKISKYNIDVKDSNFLKRKEKFDAKLITNSLLNVAKKEKKIENEKKGKQLTTSQVYFKELSSNYLLISNGDKINLIHNNSIIDPSRNEIIDINFYDHLGKLLILEPNNTLSFYHKRANSNKNGAIWKSNKINLQNIQHPSKKQIQKIFVYELEKCNSPRKELKERIVLLNTKRNSESLIIGKIILQKNKRFNRSEQTKFQTIQEIPISKILHNHFYHSNNNNNNNNNNDDDDNNSNNNIDHKDLLFKISPDGKYLAITFINSTTIKLFKYDRNSKNYIKNEILDLNFNNNEKNDKVISINFYQYQYYYLQIGTSNGNYYIMKTNNEESSECYQYARLIISPAKIRSIQPKRKHLYQHGNQRSNYIIDGIWKHPLFLLSILIFLILYYFLIIVDRFENYFVNKIRNIKYYPKMSSLIHKFLYYLPFYLTIFSIYEIITQQTTFVNDWPAHMSHIQQFLKEKTLDYSHYMHHHGPNTYPAGWQYLYSVFYFITNFGSITLFQILFAVFELLLMILIFRTISLKHLKLPLAIAILAIFSNRLHLYNIRVLTNDFPSTFGLYIVFCLFLNKKWIWASIAYSFVVATKLNFIFYSPVIFLILLHSVGFMKTILLCLVMLSEQILLALPFILVNPIGYLQNAYDVNRILFWEKSRNFKFVGLEIFDDSRWHVLLLCLILIILVMFLKKINILLQKIQVGSDYWKRLIIFSLMFSNFIFITFSRGLHTPFFVWYFYSFSTICYFSGIPNLFIITFCITHEVFFRFWHSHILEMWITLVYFLINLFVIISTFNNEKSLLNIINNLKSKDEMKKKNI</sequence>
<keyword evidence="4" id="KW-1185">Reference proteome</keyword>
<feature type="transmembrane region" description="Helical" evidence="2">
    <location>
        <begin position="566"/>
        <end position="587"/>
    </location>
</feature>
<feature type="compositionally biased region" description="Low complexity" evidence="1">
    <location>
        <begin position="369"/>
        <end position="378"/>
    </location>
</feature>
<evidence type="ECO:0000313" key="4">
    <source>
        <dbReference type="Proteomes" id="UP001150062"/>
    </source>
</evidence>
<feature type="region of interest" description="Disordered" evidence="1">
    <location>
        <begin position="367"/>
        <end position="387"/>
    </location>
</feature>
<organism evidence="3 4">
    <name type="scientific">Anaeramoeba flamelloides</name>
    <dbReference type="NCBI Taxonomy" id="1746091"/>
    <lineage>
        <taxon>Eukaryota</taxon>
        <taxon>Metamonada</taxon>
        <taxon>Anaeramoebidae</taxon>
        <taxon>Anaeramoeba</taxon>
    </lineage>
</organism>
<feature type="transmembrane region" description="Helical" evidence="2">
    <location>
        <begin position="525"/>
        <end position="546"/>
    </location>
</feature>
<feature type="transmembrane region" description="Helical" evidence="2">
    <location>
        <begin position="914"/>
        <end position="935"/>
    </location>
</feature>
<feature type="transmembrane region" description="Helical" evidence="2">
    <location>
        <begin position="637"/>
        <end position="664"/>
    </location>
</feature>
<evidence type="ECO:0000256" key="2">
    <source>
        <dbReference type="SAM" id="Phobius"/>
    </source>
</evidence>
<keyword evidence="2" id="KW-0472">Membrane</keyword>
<protein>
    <recommendedName>
        <fullName evidence="5">Dolichyl-phosphate-mannose--protein mannosyltransferase</fullName>
    </recommendedName>
</protein>
<dbReference type="PANTHER" id="PTHR12646:SF1">
    <property type="match status" value="1"/>
</dbReference>
<proteinExistence type="predicted"/>
<feature type="transmembrane region" description="Helical" evidence="2">
    <location>
        <begin position="706"/>
        <end position="730"/>
    </location>
</feature>
<comment type="caution">
    <text evidence="3">The sequence shown here is derived from an EMBL/GenBank/DDBJ whole genome shotgun (WGS) entry which is preliminary data.</text>
</comment>
<keyword evidence="2" id="KW-1133">Transmembrane helix</keyword>
<dbReference type="EMBL" id="JAOAOG010000067">
    <property type="protein sequence ID" value="KAJ6251206.1"/>
    <property type="molecule type" value="Genomic_DNA"/>
</dbReference>
<feature type="transmembrane region" description="Helical" evidence="2">
    <location>
        <begin position="737"/>
        <end position="765"/>
    </location>
</feature>
<evidence type="ECO:0000256" key="1">
    <source>
        <dbReference type="SAM" id="MobiDB-lite"/>
    </source>
</evidence>
<reference evidence="3" key="1">
    <citation type="submission" date="2022-08" db="EMBL/GenBank/DDBJ databases">
        <title>Novel sulfate-reducing endosymbionts in the free-living metamonad Anaeramoeba.</title>
        <authorList>
            <person name="Jerlstrom-Hultqvist J."/>
            <person name="Cepicka I."/>
            <person name="Gallot-Lavallee L."/>
            <person name="Salas-Leiva D."/>
            <person name="Curtis B.A."/>
            <person name="Zahonova K."/>
            <person name="Pipaliya S."/>
            <person name="Dacks J."/>
            <person name="Roger A.J."/>
        </authorList>
    </citation>
    <scope>NUCLEOTIDE SEQUENCE</scope>
    <source>
        <strain evidence="3">Schooner1</strain>
    </source>
</reference>
<accession>A0ABQ8Z2U9</accession>
<keyword evidence="2" id="KW-0812">Transmembrane</keyword>
<evidence type="ECO:0008006" key="5">
    <source>
        <dbReference type="Google" id="ProtNLM"/>
    </source>
</evidence>
<dbReference type="InterPro" id="IPR007873">
    <property type="entry name" value="Glycosyltransferase_ALG3"/>
</dbReference>